<keyword evidence="1" id="KW-1133">Transmembrane helix</keyword>
<dbReference type="GO" id="GO:0008381">
    <property type="term" value="F:mechanosensitive monoatomic ion channel activity"/>
    <property type="evidence" value="ECO:0007669"/>
    <property type="project" value="InterPro"/>
</dbReference>
<dbReference type="PANTHER" id="PTHR13167">
    <property type="entry name" value="PIEZO-TYPE MECHANOSENSITIVE ION CHANNEL COMPONENT"/>
    <property type="match status" value="1"/>
</dbReference>
<dbReference type="InterPro" id="IPR057611">
    <property type="entry name" value="PIEZO_dom"/>
</dbReference>
<feature type="transmembrane region" description="Helical" evidence="1">
    <location>
        <begin position="172"/>
        <end position="192"/>
    </location>
</feature>
<dbReference type="GO" id="GO:0042391">
    <property type="term" value="P:regulation of membrane potential"/>
    <property type="evidence" value="ECO:0007669"/>
    <property type="project" value="TreeGrafter"/>
</dbReference>
<dbReference type="Proteomes" id="UP000593564">
    <property type="component" value="Unassembled WGS sequence"/>
</dbReference>
<dbReference type="AlphaFoldDB" id="A0A7J7HSF7"/>
<dbReference type="Pfam" id="PF25288">
    <property type="entry name" value="PIEZO"/>
    <property type="match status" value="2"/>
</dbReference>
<accession>A0A7J7HSF7</accession>
<sequence length="438" mass="49770">MISMKYKYFFISTMINNFITTVGILINASAYGEIHAHIDDAKGPLCHVDTFVSFNSLVFMILHNCYFLVSRFPLLLLLAAGFPDKVNSEEPEVMIVATIAWGLCKSSRAIVLTLIFSIALKPGFIHAVYSKLNSFYTFPLIVSIGYGQCTTKTFSYEDKDGISLKCQKKDECTYCCQFLINITVVFFMIYLLSHTISRRIRQYLILLCEAHFVLKYILQLNLISKALEEKGSLALEIISQLGLLDHASSGDFVKIAGLACFCSVYNHGSDMLFSYSTIVQHTPFPPIGWSILKAGLNKSVLLSVYTPSSREREPTNSFNGIIVSKAEYIPGDFCDSNYFLNCYKLEIVSLFVVIARYFISDSCRSHHHHCCIVTPLEDFLLHYLFQFVNSCLTHNNFIQHIQNLTMPLLEKIKCEICLYHHHLSFAIKASTSIMKHHY</sequence>
<organism evidence="3 4">
    <name type="scientific">Camellia sinensis</name>
    <name type="common">Tea plant</name>
    <name type="synonym">Thea sinensis</name>
    <dbReference type="NCBI Taxonomy" id="4442"/>
    <lineage>
        <taxon>Eukaryota</taxon>
        <taxon>Viridiplantae</taxon>
        <taxon>Streptophyta</taxon>
        <taxon>Embryophyta</taxon>
        <taxon>Tracheophyta</taxon>
        <taxon>Spermatophyta</taxon>
        <taxon>Magnoliopsida</taxon>
        <taxon>eudicotyledons</taxon>
        <taxon>Gunneridae</taxon>
        <taxon>Pentapetalae</taxon>
        <taxon>asterids</taxon>
        <taxon>Ericales</taxon>
        <taxon>Theaceae</taxon>
        <taxon>Camellia</taxon>
    </lineage>
</organism>
<evidence type="ECO:0000313" key="3">
    <source>
        <dbReference type="EMBL" id="KAF5954964.1"/>
    </source>
</evidence>
<feature type="transmembrane region" description="Helical" evidence="1">
    <location>
        <begin position="135"/>
        <end position="151"/>
    </location>
</feature>
<dbReference type="GO" id="GO:0050982">
    <property type="term" value="P:detection of mechanical stimulus"/>
    <property type="evidence" value="ECO:0007669"/>
    <property type="project" value="TreeGrafter"/>
</dbReference>
<evidence type="ECO:0000313" key="4">
    <source>
        <dbReference type="Proteomes" id="UP000593564"/>
    </source>
</evidence>
<keyword evidence="1" id="KW-0812">Transmembrane</keyword>
<keyword evidence="1" id="KW-0472">Membrane</keyword>
<dbReference type="GO" id="GO:0071260">
    <property type="term" value="P:cellular response to mechanical stimulus"/>
    <property type="evidence" value="ECO:0007669"/>
    <property type="project" value="TreeGrafter"/>
</dbReference>
<name>A0A7J7HSF7_CAMSI</name>
<dbReference type="GO" id="GO:0005261">
    <property type="term" value="F:monoatomic cation channel activity"/>
    <property type="evidence" value="ECO:0007669"/>
    <property type="project" value="TreeGrafter"/>
</dbReference>
<reference evidence="3 4" key="2">
    <citation type="submission" date="2020-07" db="EMBL/GenBank/DDBJ databases">
        <title>Genome assembly of wild tea tree DASZ reveals pedigree and selection history of tea varieties.</title>
        <authorList>
            <person name="Zhang W."/>
        </authorList>
    </citation>
    <scope>NUCLEOTIDE SEQUENCE [LARGE SCALE GENOMIC DNA]</scope>
    <source>
        <strain evidence="4">cv. G240</strain>
        <tissue evidence="3">Leaf</tissue>
    </source>
</reference>
<reference evidence="4" key="1">
    <citation type="journal article" date="2020" name="Nat. Commun.">
        <title>Genome assembly of wild tea tree DASZ reveals pedigree and selection history of tea varieties.</title>
        <authorList>
            <person name="Zhang W."/>
            <person name="Zhang Y."/>
            <person name="Qiu H."/>
            <person name="Guo Y."/>
            <person name="Wan H."/>
            <person name="Zhang X."/>
            <person name="Scossa F."/>
            <person name="Alseekh S."/>
            <person name="Zhang Q."/>
            <person name="Wang P."/>
            <person name="Xu L."/>
            <person name="Schmidt M.H."/>
            <person name="Jia X."/>
            <person name="Li D."/>
            <person name="Zhu A."/>
            <person name="Guo F."/>
            <person name="Chen W."/>
            <person name="Ni D."/>
            <person name="Usadel B."/>
            <person name="Fernie A.R."/>
            <person name="Wen W."/>
        </authorList>
    </citation>
    <scope>NUCLEOTIDE SEQUENCE [LARGE SCALE GENOMIC DNA]</scope>
    <source>
        <strain evidence="4">cv. G240</strain>
    </source>
</reference>
<dbReference type="InterPro" id="IPR027272">
    <property type="entry name" value="Piezo"/>
</dbReference>
<dbReference type="EMBL" id="JACBKZ010000003">
    <property type="protein sequence ID" value="KAF5954964.1"/>
    <property type="molecule type" value="Genomic_DNA"/>
</dbReference>
<evidence type="ECO:0000256" key="1">
    <source>
        <dbReference type="SAM" id="Phobius"/>
    </source>
</evidence>
<comment type="caution">
    <text evidence="3">The sequence shown here is derived from an EMBL/GenBank/DDBJ whole genome shotgun (WGS) entry which is preliminary data.</text>
</comment>
<feature type="transmembrane region" description="Helical" evidence="1">
    <location>
        <begin position="9"/>
        <end position="31"/>
    </location>
</feature>
<dbReference type="GO" id="GO:0016020">
    <property type="term" value="C:membrane"/>
    <property type="evidence" value="ECO:0007669"/>
    <property type="project" value="InterPro"/>
</dbReference>
<protein>
    <recommendedName>
        <fullName evidence="2">Piezo-type mechanosensitive ion channel homolog domain-containing protein</fullName>
    </recommendedName>
</protein>
<proteinExistence type="predicted"/>
<dbReference type="PANTHER" id="PTHR13167:SF46">
    <property type="entry name" value="PIEZO NON-SPECIFIC CATION CHANNEL R-RAS-BINDING DOMAIN-CONTAINING PROTEIN"/>
    <property type="match status" value="1"/>
</dbReference>
<evidence type="ECO:0000259" key="2">
    <source>
        <dbReference type="Pfam" id="PF25288"/>
    </source>
</evidence>
<keyword evidence="4" id="KW-1185">Reference proteome</keyword>
<gene>
    <name evidence="3" type="ORF">HYC85_007820</name>
</gene>
<feature type="domain" description="Piezo-type mechanosensitive ion channel homolog" evidence="2">
    <location>
        <begin position="95"/>
        <end position="131"/>
    </location>
</feature>
<feature type="domain" description="Piezo-type mechanosensitive ion channel homolog" evidence="2">
    <location>
        <begin position="178"/>
        <end position="278"/>
    </location>
</feature>